<protein>
    <submittedName>
        <fullName evidence="1">Uncharacterized protein</fullName>
    </submittedName>
</protein>
<comment type="caution">
    <text evidence="1">The sequence shown here is derived from an EMBL/GenBank/DDBJ whole genome shotgun (WGS) entry which is preliminary data.</text>
</comment>
<sequence length="87" mass="10185">MAKQMFKTPNCLDYEAVGCSEIFLYSSDFFIWIWIGNSGDFRKFCDTQCQISRLVEKNIIMSFARGDFLLHQFTQCFLGYGKMSSDY</sequence>
<proteinExistence type="predicted"/>
<gene>
    <name evidence="1" type="ORF">DUI87_15995</name>
</gene>
<evidence type="ECO:0000313" key="2">
    <source>
        <dbReference type="Proteomes" id="UP000269221"/>
    </source>
</evidence>
<organism evidence="1 2">
    <name type="scientific">Hirundo rustica rustica</name>
    <dbReference type="NCBI Taxonomy" id="333673"/>
    <lineage>
        <taxon>Eukaryota</taxon>
        <taxon>Metazoa</taxon>
        <taxon>Chordata</taxon>
        <taxon>Craniata</taxon>
        <taxon>Vertebrata</taxon>
        <taxon>Euteleostomi</taxon>
        <taxon>Archelosauria</taxon>
        <taxon>Archosauria</taxon>
        <taxon>Dinosauria</taxon>
        <taxon>Saurischia</taxon>
        <taxon>Theropoda</taxon>
        <taxon>Coelurosauria</taxon>
        <taxon>Aves</taxon>
        <taxon>Neognathae</taxon>
        <taxon>Neoaves</taxon>
        <taxon>Telluraves</taxon>
        <taxon>Australaves</taxon>
        <taxon>Passeriformes</taxon>
        <taxon>Sylvioidea</taxon>
        <taxon>Hirundinidae</taxon>
        <taxon>Hirundo</taxon>
    </lineage>
</organism>
<keyword evidence="2" id="KW-1185">Reference proteome</keyword>
<dbReference type="AlphaFoldDB" id="A0A3M0K0R4"/>
<dbReference type="Proteomes" id="UP000269221">
    <property type="component" value="Unassembled WGS sequence"/>
</dbReference>
<evidence type="ECO:0000313" key="1">
    <source>
        <dbReference type="EMBL" id="RMC06558.1"/>
    </source>
</evidence>
<reference evidence="1 2" key="1">
    <citation type="submission" date="2018-07" db="EMBL/GenBank/DDBJ databases">
        <title>A high quality draft genome assembly of the barn swallow (H. rustica rustica).</title>
        <authorList>
            <person name="Formenti G."/>
            <person name="Chiara M."/>
            <person name="Poveda L."/>
            <person name="Francoijs K.-J."/>
            <person name="Bonisoli-Alquati A."/>
            <person name="Canova L."/>
            <person name="Gianfranceschi L."/>
            <person name="Horner D.S."/>
            <person name="Saino N."/>
        </authorList>
    </citation>
    <scope>NUCLEOTIDE SEQUENCE [LARGE SCALE GENOMIC DNA]</scope>
    <source>
        <strain evidence="1">Chelidonia</strain>
        <tissue evidence="1">Blood</tissue>
    </source>
</reference>
<accession>A0A3M0K0R4</accession>
<dbReference type="EMBL" id="QRBI01000120">
    <property type="protein sequence ID" value="RMC06558.1"/>
    <property type="molecule type" value="Genomic_DNA"/>
</dbReference>
<name>A0A3M0K0R4_HIRRU</name>